<accession>A0A507BZ34</accession>
<dbReference type="OrthoDB" id="627829at2759"/>
<evidence type="ECO:0000313" key="7">
    <source>
        <dbReference type="Proteomes" id="UP000319731"/>
    </source>
</evidence>
<dbReference type="PRINTS" id="PR00682">
    <property type="entry name" value="IPNSYNTHASE"/>
</dbReference>
<keyword evidence="7" id="KW-1185">Reference proteome</keyword>
<evidence type="ECO:0000259" key="5">
    <source>
        <dbReference type="PROSITE" id="PS51471"/>
    </source>
</evidence>
<dbReference type="InterPro" id="IPR027443">
    <property type="entry name" value="IPNS-like_sf"/>
</dbReference>
<gene>
    <name evidence="6" type="ORF">SmJEL517_g05913</name>
</gene>
<dbReference type="STRING" id="1806994.A0A507BZ34"/>
<dbReference type="InterPro" id="IPR026992">
    <property type="entry name" value="DIOX_N"/>
</dbReference>
<dbReference type="GO" id="GO:0046872">
    <property type="term" value="F:metal ion binding"/>
    <property type="evidence" value="ECO:0007669"/>
    <property type="project" value="UniProtKB-KW"/>
</dbReference>
<evidence type="ECO:0000256" key="3">
    <source>
        <dbReference type="ARBA" id="ARBA00023004"/>
    </source>
</evidence>
<dbReference type="SUPFAM" id="SSF51197">
    <property type="entry name" value="Clavaminate synthase-like"/>
    <property type="match status" value="1"/>
</dbReference>
<dbReference type="InterPro" id="IPR005123">
    <property type="entry name" value="Oxoglu/Fe-dep_dioxygenase_dom"/>
</dbReference>
<proteinExistence type="inferred from homology"/>
<dbReference type="PANTHER" id="PTHR47991">
    <property type="entry name" value="OXOGLUTARATE/IRON-DEPENDENT DIOXYGENASE"/>
    <property type="match status" value="1"/>
</dbReference>
<organism evidence="6 7">
    <name type="scientific">Synchytrium microbalum</name>
    <dbReference type="NCBI Taxonomy" id="1806994"/>
    <lineage>
        <taxon>Eukaryota</taxon>
        <taxon>Fungi</taxon>
        <taxon>Fungi incertae sedis</taxon>
        <taxon>Chytridiomycota</taxon>
        <taxon>Chytridiomycota incertae sedis</taxon>
        <taxon>Chytridiomycetes</taxon>
        <taxon>Synchytriales</taxon>
        <taxon>Synchytriaceae</taxon>
        <taxon>Synchytrium</taxon>
    </lineage>
</organism>
<keyword evidence="3 4" id="KW-0408">Iron</keyword>
<evidence type="ECO:0000313" key="6">
    <source>
        <dbReference type="EMBL" id="TPX30533.1"/>
    </source>
</evidence>
<dbReference type="InterPro" id="IPR044861">
    <property type="entry name" value="IPNS-like_FE2OG_OXY"/>
</dbReference>
<dbReference type="Pfam" id="PF03171">
    <property type="entry name" value="2OG-FeII_Oxy"/>
    <property type="match status" value="1"/>
</dbReference>
<dbReference type="Pfam" id="PF14226">
    <property type="entry name" value="DIOX_N"/>
    <property type="match status" value="1"/>
</dbReference>
<dbReference type="Gene3D" id="2.60.120.330">
    <property type="entry name" value="B-lactam Antibiotic, Isopenicillin N Synthase, Chain"/>
    <property type="match status" value="1"/>
</dbReference>
<keyword evidence="2 4" id="KW-0479">Metal-binding</keyword>
<comment type="caution">
    <text evidence="6">The sequence shown here is derived from an EMBL/GenBank/DDBJ whole genome shotgun (WGS) entry which is preliminary data.</text>
</comment>
<protein>
    <recommendedName>
        <fullName evidence="5">Fe2OG dioxygenase domain-containing protein</fullName>
    </recommendedName>
</protein>
<dbReference type="EMBL" id="QEAO01000065">
    <property type="protein sequence ID" value="TPX30533.1"/>
    <property type="molecule type" value="Genomic_DNA"/>
</dbReference>
<dbReference type="GeneID" id="42007136"/>
<reference evidence="6 7" key="1">
    <citation type="journal article" date="2019" name="Sci. Rep.">
        <title>Comparative genomics of chytrid fungi reveal insights into the obligate biotrophic and pathogenic lifestyle of Synchytrium endobioticum.</title>
        <authorList>
            <person name="van de Vossenberg B.T.L.H."/>
            <person name="Warris S."/>
            <person name="Nguyen H.D.T."/>
            <person name="van Gent-Pelzer M.P.E."/>
            <person name="Joly D.L."/>
            <person name="van de Geest H.C."/>
            <person name="Bonants P.J.M."/>
            <person name="Smith D.S."/>
            <person name="Levesque C.A."/>
            <person name="van der Lee T.A.J."/>
        </authorList>
    </citation>
    <scope>NUCLEOTIDE SEQUENCE [LARGE SCALE GENOMIC DNA]</scope>
    <source>
        <strain evidence="6 7">JEL517</strain>
    </source>
</reference>
<name>A0A507BZ34_9FUNG</name>
<evidence type="ECO:0000256" key="2">
    <source>
        <dbReference type="ARBA" id="ARBA00022723"/>
    </source>
</evidence>
<sequence length="393" mass="44526">MSENYSKDITFADAGDRVNFTEIPVLDYSLANGTPVQQQEFLKQLKFIVHNVGFMYLKNHPIPTPLVDKVKNYCENVFNLPMEKKLEIEMANSPTFLGYNRLGYEVTKGIQDMREQFDFAPDIPTLWKENAGMPDWRKLRGPGQWPSENYVPGFKANVSEYMNRMSKLSLEFTDLVGQSLGFGKGFLDWHFEEEVREGGRIKMIRYPPTKSSSDEQGVGPHKDGWLTFLLQVNDVDGLEVQNHSGDWIAVPPVDGTFVVNFGVGLERVTHGAIIATTHRVVNRAGAKKDRFSLPFFQSTAQTSTWDPLPIEKLPQELREAISSRQVVSDASATQFPTNLVGETMLMNRIRCHPDVGMRHYPHLLDGLLDPAHPAVKERAEEFKDKLDLPRASL</sequence>
<dbReference type="PROSITE" id="PS51471">
    <property type="entry name" value="FE2OG_OXY"/>
    <property type="match status" value="1"/>
</dbReference>
<evidence type="ECO:0000256" key="4">
    <source>
        <dbReference type="RuleBase" id="RU003682"/>
    </source>
</evidence>
<dbReference type="RefSeq" id="XP_031022175.1">
    <property type="nucleotide sequence ID" value="XM_031171839.1"/>
</dbReference>
<feature type="domain" description="Fe2OG dioxygenase" evidence="5">
    <location>
        <begin position="197"/>
        <end position="299"/>
    </location>
</feature>
<dbReference type="GO" id="GO:0016491">
    <property type="term" value="F:oxidoreductase activity"/>
    <property type="evidence" value="ECO:0007669"/>
    <property type="project" value="UniProtKB-KW"/>
</dbReference>
<dbReference type="InterPro" id="IPR050295">
    <property type="entry name" value="Plant_2OG-oxidoreductases"/>
</dbReference>
<dbReference type="Proteomes" id="UP000319731">
    <property type="component" value="Unassembled WGS sequence"/>
</dbReference>
<keyword evidence="4" id="KW-0560">Oxidoreductase</keyword>
<dbReference type="AlphaFoldDB" id="A0A507BZ34"/>
<comment type="similarity">
    <text evidence="1 4">Belongs to the iron/ascorbate-dependent oxidoreductase family.</text>
</comment>
<evidence type="ECO:0000256" key="1">
    <source>
        <dbReference type="ARBA" id="ARBA00008056"/>
    </source>
</evidence>